<organism evidence="1 2">
    <name type="scientific">Methylomagnum ishizawai</name>
    <dbReference type="NCBI Taxonomy" id="1760988"/>
    <lineage>
        <taxon>Bacteria</taxon>
        <taxon>Pseudomonadati</taxon>
        <taxon>Pseudomonadota</taxon>
        <taxon>Gammaproteobacteria</taxon>
        <taxon>Methylococcales</taxon>
        <taxon>Methylococcaceae</taxon>
        <taxon>Methylomagnum</taxon>
    </lineage>
</organism>
<protein>
    <submittedName>
        <fullName evidence="1">AAA domain-containing protein</fullName>
    </submittedName>
</protein>
<keyword evidence="2" id="KW-1185">Reference proteome</keyword>
<dbReference type="RefSeq" id="WP_085214841.1">
    <property type="nucleotide sequence ID" value="NZ_FXAM01000001.1"/>
</dbReference>
<sequence>MALKAITKASDTIEVSTTIVALYGQPGTGKTSIGGTSAHPLLLDFDRGSHRSAFRPDTVKVEAWADVAQIARDDLAGYSTLVVDTAGRALDFLAAAMPPTEGKTQLKRPSGGLTLQGFGRLKDDFVSWLRKVNTFGLDVILICHDKEEKDGDQRIVRPDITGGSYHEIVKVADFVGYVAKLDGRSTILDFNPTAQWIGKNSAGFPPLPVPDFATDPEWFAGIMARMKAALGGIAQRQKEAVDKLAEFRGQIEFAKTAGELDTWNALIEEAASLGKPLSLQAWTALKKAAEGQGLVYDRDAKAFRAKAEPGQKEGTPEAREAA</sequence>
<dbReference type="Proteomes" id="UP000192923">
    <property type="component" value="Unassembled WGS sequence"/>
</dbReference>
<name>A0A1Y6D6V6_9GAMM</name>
<dbReference type="Pfam" id="PF13479">
    <property type="entry name" value="AAA_24"/>
    <property type="match status" value="1"/>
</dbReference>
<evidence type="ECO:0000313" key="2">
    <source>
        <dbReference type="Proteomes" id="UP000192923"/>
    </source>
</evidence>
<dbReference type="AlphaFoldDB" id="A0A1Y6D6V6"/>
<gene>
    <name evidence="1" type="ORF">SAMN02949497_3455</name>
</gene>
<accession>A0A1Y6D6V6</accession>
<evidence type="ECO:0000313" key="1">
    <source>
        <dbReference type="EMBL" id="SMF96074.1"/>
    </source>
</evidence>
<dbReference type="EMBL" id="FXAM01000001">
    <property type="protein sequence ID" value="SMF96074.1"/>
    <property type="molecule type" value="Genomic_DNA"/>
</dbReference>
<proteinExistence type="predicted"/>
<dbReference type="OrthoDB" id="7824074at2"/>
<dbReference type="STRING" id="1760988.SAMN02949497_3455"/>
<dbReference type="SUPFAM" id="SSF52540">
    <property type="entry name" value="P-loop containing nucleoside triphosphate hydrolases"/>
    <property type="match status" value="1"/>
</dbReference>
<reference evidence="1 2" key="1">
    <citation type="submission" date="2016-12" db="EMBL/GenBank/DDBJ databases">
        <authorList>
            <person name="Song W.-J."/>
            <person name="Kurnit D.M."/>
        </authorList>
    </citation>
    <scope>NUCLEOTIDE SEQUENCE [LARGE SCALE GENOMIC DNA]</scope>
    <source>
        <strain evidence="1 2">175</strain>
    </source>
</reference>
<dbReference type="InterPro" id="IPR027417">
    <property type="entry name" value="P-loop_NTPase"/>
</dbReference>